<proteinExistence type="predicted"/>
<organism evidence="3 4">
    <name type="scientific">Eikenella corrodens</name>
    <dbReference type="NCBI Taxonomy" id="539"/>
    <lineage>
        <taxon>Bacteria</taxon>
        <taxon>Pseudomonadati</taxon>
        <taxon>Pseudomonadota</taxon>
        <taxon>Betaproteobacteria</taxon>
        <taxon>Neisseriales</taxon>
        <taxon>Neisseriaceae</taxon>
        <taxon>Eikenella</taxon>
    </lineage>
</organism>
<dbReference type="InterPro" id="IPR055245">
    <property type="entry name" value="HTH_proteobacteria"/>
</dbReference>
<reference evidence="3 4" key="1">
    <citation type="submission" date="2018-12" db="EMBL/GenBank/DDBJ databases">
        <title>Genome sequencing of Eikenella corrodens KCOM 3110 (= JS217).</title>
        <authorList>
            <person name="Koo J.-K."/>
            <person name="Park S.-N."/>
            <person name="Lim Y.K."/>
        </authorList>
    </citation>
    <scope>NUCLEOTIDE SEQUENCE [LARGE SCALE GENOMIC DNA]</scope>
    <source>
        <strain evidence="3 4">KCOM 3110</strain>
    </source>
</reference>
<feature type="region of interest" description="Disordered" evidence="1">
    <location>
        <begin position="1"/>
        <end position="30"/>
    </location>
</feature>
<evidence type="ECO:0000313" key="3">
    <source>
        <dbReference type="EMBL" id="AZR58989.1"/>
    </source>
</evidence>
<evidence type="ECO:0000259" key="2">
    <source>
        <dbReference type="Pfam" id="PF14090"/>
    </source>
</evidence>
<sequence>MQNKNRPNAKHPNGQTKESTSARHSTIPTQNQRILSALQSGQSLTAYDMHQMGIMGCNARICELRQAGHNIVCIMERTRNQFGQTVKRGRYWLMPEGRA</sequence>
<dbReference type="RefSeq" id="WP_126982577.1">
    <property type="nucleotide sequence ID" value="NZ_CP034670.1"/>
</dbReference>
<accession>A0A3S9SHP6</accession>
<dbReference type="Pfam" id="PF14090">
    <property type="entry name" value="HTH_39"/>
    <property type="match status" value="1"/>
</dbReference>
<feature type="domain" description="Winged helix-turn-helix" evidence="2">
    <location>
        <begin position="29"/>
        <end position="94"/>
    </location>
</feature>
<evidence type="ECO:0000313" key="4">
    <source>
        <dbReference type="Proteomes" id="UP000282435"/>
    </source>
</evidence>
<dbReference type="EMBL" id="CP034670">
    <property type="protein sequence ID" value="AZR58989.1"/>
    <property type="molecule type" value="Genomic_DNA"/>
</dbReference>
<keyword evidence="3" id="KW-0238">DNA-binding</keyword>
<gene>
    <name evidence="3" type="ORF">ELB75_02425</name>
</gene>
<dbReference type="GO" id="GO:0003677">
    <property type="term" value="F:DNA binding"/>
    <property type="evidence" value="ECO:0007669"/>
    <property type="project" value="UniProtKB-KW"/>
</dbReference>
<dbReference type="Proteomes" id="UP000282435">
    <property type="component" value="Chromosome"/>
</dbReference>
<dbReference type="AlphaFoldDB" id="A0A3S9SHP6"/>
<name>A0A3S9SHP6_EIKCO</name>
<dbReference type="OrthoDB" id="8605365at2"/>
<evidence type="ECO:0000256" key="1">
    <source>
        <dbReference type="SAM" id="MobiDB-lite"/>
    </source>
</evidence>
<protein>
    <submittedName>
        <fullName evidence="3">DNA-binding protein</fullName>
    </submittedName>
</protein>
<feature type="compositionally biased region" description="Polar residues" evidence="1">
    <location>
        <begin position="13"/>
        <end position="30"/>
    </location>
</feature>